<organism evidence="3 4">
    <name type="scientific">Geoanaerobacter pelophilus</name>
    <dbReference type="NCBI Taxonomy" id="60036"/>
    <lineage>
        <taxon>Bacteria</taxon>
        <taxon>Pseudomonadati</taxon>
        <taxon>Thermodesulfobacteriota</taxon>
        <taxon>Desulfuromonadia</taxon>
        <taxon>Geobacterales</taxon>
        <taxon>Geobacteraceae</taxon>
        <taxon>Geoanaerobacter</taxon>
    </lineage>
</organism>
<dbReference type="RefSeq" id="WP_214171280.1">
    <property type="nucleotide sequence ID" value="NZ_JAHCVJ010000003.1"/>
</dbReference>
<dbReference type="Gene3D" id="1.10.260.40">
    <property type="entry name" value="lambda repressor-like DNA-binding domains"/>
    <property type="match status" value="1"/>
</dbReference>
<dbReference type="Pfam" id="PF01381">
    <property type="entry name" value="HTH_3"/>
    <property type="match status" value="1"/>
</dbReference>
<feature type="domain" description="HTH cro/C1-type" evidence="2">
    <location>
        <begin position="14"/>
        <end position="68"/>
    </location>
</feature>
<dbReference type="GO" id="GO:0003677">
    <property type="term" value="F:DNA binding"/>
    <property type="evidence" value="ECO:0007669"/>
    <property type="project" value="UniProtKB-KW"/>
</dbReference>
<reference evidence="3 4" key="1">
    <citation type="submission" date="2021-05" db="EMBL/GenBank/DDBJ databases">
        <title>The draft genome of Geobacter pelophilus DSM 12255.</title>
        <authorList>
            <person name="Xu Z."/>
            <person name="Masuda Y."/>
            <person name="Itoh H."/>
            <person name="Senoo K."/>
        </authorList>
    </citation>
    <scope>NUCLEOTIDE SEQUENCE [LARGE SCALE GENOMIC DNA]</scope>
    <source>
        <strain evidence="3 4">DSM 12255</strain>
    </source>
</reference>
<dbReference type="PANTHER" id="PTHR46558">
    <property type="entry name" value="TRACRIPTIONAL REGULATORY PROTEIN-RELATED-RELATED"/>
    <property type="match status" value="1"/>
</dbReference>
<evidence type="ECO:0000259" key="2">
    <source>
        <dbReference type="PROSITE" id="PS50943"/>
    </source>
</evidence>
<accession>A0AAW4L900</accession>
<dbReference type="InterPro" id="IPR010982">
    <property type="entry name" value="Lambda_DNA-bd_dom_sf"/>
</dbReference>
<keyword evidence="4" id="KW-1185">Reference proteome</keyword>
<dbReference type="SMART" id="SM00530">
    <property type="entry name" value="HTH_XRE"/>
    <property type="match status" value="1"/>
</dbReference>
<dbReference type="PANTHER" id="PTHR46558:SF4">
    <property type="entry name" value="DNA-BIDING PHAGE PROTEIN"/>
    <property type="match status" value="1"/>
</dbReference>
<dbReference type="AlphaFoldDB" id="A0AAW4L900"/>
<name>A0AAW4L900_9BACT</name>
<sequence>MTRILSSEEIGFRLRMLRQQAGWSQDRLSEKIGVSPQQLQKYESGKNMMNAEKLQLVAQALSIPVQALFSEPTDEMPVGASEKLLLDSYRAITSKKLQENILEIVVNVSSK</sequence>
<dbReference type="CDD" id="cd00093">
    <property type="entry name" value="HTH_XRE"/>
    <property type="match status" value="1"/>
</dbReference>
<dbReference type="InterPro" id="IPR001387">
    <property type="entry name" value="Cro/C1-type_HTH"/>
</dbReference>
<evidence type="ECO:0000313" key="3">
    <source>
        <dbReference type="EMBL" id="MBT0664509.1"/>
    </source>
</evidence>
<keyword evidence="1" id="KW-0238">DNA-binding</keyword>
<dbReference type="PROSITE" id="PS50943">
    <property type="entry name" value="HTH_CROC1"/>
    <property type="match status" value="1"/>
</dbReference>
<dbReference type="Proteomes" id="UP000811899">
    <property type="component" value="Unassembled WGS sequence"/>
</dbReference>
<comment type="caution">
    <text evidence="3">The sequence shown here is derived from an EMBL/GenBank/DDBJ whole genome shotgun (WGS) entry which is preliminary data.</text>
</comment>
<protein>
    <submittedName>
        <fullName evidence="3">Helix-turn-helix domain-containing protein</fullName>
    </submittedName>
</protein>
<dbReference type="SUPFAM" id="SSF47413">
    <property type="entry name" value="lambda repressor-like DNA-binding domains"/>
    <property type="match status" value="1"/>
</dbReference>
<gene>
    <name evidence="3" type="ORF">KI809_09375</name>
</gene>
<dbReference type="EMBL" id="JAHCVJ010000003">
    <property type="protein sequence ID" value="MBT0664509.1"/>
    <property type="molecule type" value="Genomic_DNA"/>
</dbReference>
<proteinExistence type="predicted"/>
<evidence type="ECO:0000256" key="1">
    <source>
        <dbReference type="ARBA" id="ARBA00023125"/>
    </source>
</evidence>
<evidence type="ECO:0000313" key="4">
    <source>
        <dbReference type="Proteomes" id="UP000811899"/>
    </source>
</evidence>